<protein>
    <recommendedName>
        <fullName evidence="1">TonB C-terminal domain-containing protein</fullName>
    </recommendedName>
</protein>
<sequence length="90" mass="10237">MNEFYNFLKKEYKIPNEEGLKGRVYATFVVEKNGVLSGIKILRDIGYGTGEEFIRVLKLSSKWKPAIQNGQGVRCIYSLVFTIDSSIQAK</sequence>
<proteinExistence type="predicted"/>
<dbReference type="InterPro" id="IPR037682">
    <property type="entry name" value="TonB_C"/>
</dbReference>
<dbReference type="Pfam" id="PF03544">
    <property type="entry name" value="TonB_C"/>
    <property type="match status" value="1"/>
</dbReference>
<evidence type="ECO:0000259" key="1">
    <source>
        <dbReference type="Pfam" id="PF03544"/>
    </source>
</evidence>
<dbReference type="Proteomes" id="UP000319700">
    <property type="component" value="Unassembled WGS sequence"/>
</dbReference>
<organism evidence="2 3">
    <name type="scientific">Flavobacterium pectinovorum</name>
    <dbReference type="NCBI Taxonomy" id="29533"/>
    <lineage>
        <taxon>Bacteria</taxon>
        <taxon>Pseudomonadati</taxon>
        <taxon>Bacteroidota</taxon>
        <taxon>Flavobacteriia</taxon>
        <taxon>Flavobacteriales</taxon>
        <taxon>Flavobacteriaceae</taxon>
        <taxon>Flavobacterium</taxon>
    </lineage>
</organism>
<dbReference type="Gene3D" id="3.30.1150.10">
    <property type="match status" value="1"/>
</dbReference>
<gene>
    <name evidence="2" type="ORF">EAH81_01705</name>
</gene>
<dbReference type="SUPFAM" id="SSF74653">
    <property type="entry name" value="TolA/TonB C-terminal domain"/>
    <property type="match status" value="1"/>
</dbReference>
<dbReference type="GO" id="GO:0055085">
    <property type="term" value="P:transmembrane transport"/>
    <property type="evidence" value="ECO:0007669"/>
    <property type="project" value="InterPro"/>
</dbReference>
<name>A0A502F7X2_9FLAO</name>
<dbReference type="AlphaFoldDB" id="A0A502F7X2"/>
<keyword evidence="3" id="KW-1185">Reference proteome</keyword>
<dbReference type="EMBL" id="RCZH01000001">
    <property type="protein sequence ID" value="TPG45463.1"/>
    <property type="molecule type" value="Genomic_DNA"/>
</dbReference>
<feature type="domain" description="TonB C-terminal" evidence="1">
    <location>
        <begin position="17"/>
        <end position="81"/>
    </location>
</feature>
<evidence type="ECO:0000313" key="2">
    <source>
        <dbReference type="EMBL" id="TPG45463.1"/>
    </source>
</evidence>
<reference evidence="2 3" key="1">
    <citation type="journal article" date="2019" name="Environ. Microbiol.">
        <title>Species interactions and distinct microbial communities in high Arctic permafrost affected cryosols are associated with the CH4 and CO2 gas fluxes.</title>
        <authorList>
            <person name="Altshuler I."/>
            <person name="Hamel J."/>
            <person name="Turney S."/>
            <person name="Magnuson E."/>
            <person name="Levesque R."/>
            <person name="Greer C."/>
            <person name="Whyte L.G."/>
        </authorList>
    </citation>
    <scope>NUCLEOTIDE SEQUENCE [LARGE SCALE GENOMIC DNA]</scope>
    <source>
        <strain evidence="2 3">42</strain>
    </source>
</reference>
<evidence type="ECO:0000313" key="3">
    <source>
        <dbReference type="Proteomes" id="UP000319700"/>
    </source>
</evidence>
<accession>A0A502F7X2</accession>
<comment type="caution">
    <text evidence="2">The sequence shown here is derived from an EMBL/GenBank/DDBJ whole genome shotgun (WGS) entry which is preliminary data.</text>
</comment>
<dbReference type="OrthoDB" id="1095452at2"/>